<proteinExistence type="predicted"/>
<reference evidence="2" key="1">
    <citation type="submission" date="2014-11" db="EMBL/GenBank/DDBJ databases">
        <authorList>
            <person name="Amaro Gonzalez C."/>
        </authorList>
    </citation>
    <scope>NUCLEOTIDE SEQUENCE</scope>
</reference>
<name>A0A0E9SIG2_ANGAN</name>
<sequence length="32" mass="3611">MDITMIFIPLFECIIVYTCIATLPLLSMGSLF</sequence>
<keyword evidence="1" id="KW-0812">Transmembrane</keyword>
<dbReference type="AlphaFoldDB" id="A0A0E9SIG2"/>
<evidence type="ECO:0000313" key="2">
    <source>
        <dbReference type="EMBL" id="JAH41032.1"/>
    </source>
</evidence>
<accession>A0A0E9SIG2</accession>
<dbReference type="EMBL" id="GBXM01067545">
    <property type="protein sequence ID" value="JAH41032.1"/>
    <property type="molecule type" value="Transcribed_RNA"/>
</dbReference>
<keyword evidence="1" id="KW-0472">Membrane</keyword>
<reference evidence="2" key="2">
    <citation type="journal article" date="2015" name="Fish Shellfish Immunol.">
        <title>Early steps in the European eel (Anguilla anguilla)-Vibrio vulnificus interaction in the gills: Role of the RtxA13 toxin.</title>
        <authorList>
            <person name="Callol A."/>
            <person name="Pajuelo D."/>
            <person name="Ebbesson L."/>
            <person name="Teles M."/>
            <person name="MacKenzie S."/>
            <person name="Amaro C."/>
        </authorList>
    </citation>
    <scope>NUCLEOTIDE SEQUENCE</scope>
</reference>
<protein>
    <submittedName>
        <fullName evidence="2">Uncharacterized protein</fullName>
    </submittedName>
</protein>
<feature type="transmembrane region" description="Helical" evidence="1">
    <location>
        <begin position="6"/>
        <end position="26"/>
    </location>
</feature>
<keyword evidence="1" id="KW-1133">Transmembrane helix</keyword>
<evidence type="ECO:0000256" key="1">
    <source>
        <dbReference type="SAM" id="Phobius"/>
    </source>
</evidence>
<organism evidence="2">
    <name type="scientific">Anguilla anguilla</name>
    <name type="common">European freshwater eel</name>
    <name type="synonym">Muraena anguilla</name>
    <dbReference type="NCBI Taxonomy" id="7936"/>
    <lineage>
        <taxon>Eukaryota</taxon>
        <taxon>Metazoa</taxon>
        <taxon>Chordata</taxon>
        <taxon>Craniata</taxon>
        <taxon>Vertebrata</taxon>
        <taxon>Euteleostomi</taxon>
        <taxon>Actinopterygii</taxon>
        <taxon>Neopterygii</taxon>
        <taxon>Teleostei</taxon>
        <taxon>Anguilliformes</taxon>
        <taxon>Anguillidae</taxon>
        <taxon>Anguilla</taxon>
    </lineage>
</organism>